<dbReference type="PANTHER" id="PTHR38686:SF1">
    <property type="entry name" value="APOLIPOPROTEIN N-ACYLTRANSFERASE"/>
    <property type="match status" value="1"/>
</dbReference>
<keyword evidence="11" id="KW-1185">Reference proteome</keyword>
<dbReference type="GO" id="GO:0016787">
    <property type="term" value="F:hydrolase activity"/>
    <property type="evidence" value="ECO:0007669"/>
    <property type="project" value="UniProtKB-KW"/>
</dbReference>
<dbReference type="Proteomes" id="UP001597497">
    <property type="component" value="Unassembled WGS sequence"/>
</dbReference>
<dbReference type="EMBL" id="JBHUMM010000043">
    <property type="protein sequence ID" value="MFD2672653.1"/>
    <property type="molecule type" value="Genomic_DNA"/>
</dbReference>
<dbReference type="Pfam" id="PF20154">
    <property type="entry name" value="LNT_N"/>
    <property type="match status" value="1"/>
</dbReference>
<evidence type="ECO:0000256" key="2">
    <source>
        <dbReference type="ARBA" id="ARBA00022475"/>
    </source>
</evidence>
<keyword evidence="3" id="KW-0808">Transferase</keyword>
<name>A0ABW5RCB5_9BACL</name>
<feature type="transmembrane region" description="Helical" evidence="8">
    <location>
        <begin position="102"/>
        <end position="119"/>
    </location>
</feature>
<evidence type="ECO:0000256" key="3">
    <source>
        <dbReference type="ARBA" id="ARBA00022679"/>
    </source>
</evidence>
<feature type="transmembrane region" description="Helical" evidence="8">
    <location>
        <begin position="183"/>
        <end position="200"/>
    </location>
</feature>
<evidence type="ECO:0000256" key="8">
    <source>
        <dbReference type="SAM" id="Phobius"/>
    </source>
</evidence>
<dbReference type="SUPFAM" id="SSF56317">
    <property type="entry name" value="Carbon-nitrogen hydrolase"/>
    <property type="match status" value="1"/>
</dbReference>
<feature type="transmembrane region" description="Helical" evidence="8">
    <location>
        <begin position="459"/>
        <end position="479"/>
    </location>
</feature>
<dbReference type="InterPro" id="IPR004563">
    <property type="entry name" value="Apolipo_AcylTrfase"/>
</dbReference>
<keyword evidence="10" id="KW-0378">Hydrolase</keyword>
<dbReference type="RefSeq" id="WP_379930219.1">
    <property type="nucleotide sequence ID" value="NZ_JBHUMM010000043.1"/>
</dbReference>
<dbReference type="PROSITE" id="PS50263">
    <property type="entry name" value="CN_HYDROLASE"/>
    <property type="match status" value="1"/>
</dbReference>
<protein>
    <submittedName>
        <fullName evidence="10">Nitrilase-related carbon-nitrogen hydrolase</fullName>
    </submittedName>
</protein>
<dbReference type="PANTHER" id="PTHR38686">
    <property type="entry name" value="APOLIPOPROTEIN N-ACYLTRANSFERASE"/>
    <property type="match status" value="1"/>
</dbReference>
<evidence type="ECO:0000256" key="5">
    <source>
        <dbReference type="ARBA" id="ARBA00022989"/>
    </source>
</evidence>
<feature type="domain" description="CN hydrolase" evidence="9">
    <location>
        <begin position="220"/>
        <end position="449"/>
    </location>
</feature>
<dbReference type="Pfam" id="PF00795">
    <property type="entry name" value="CN_hydrolase"/>
    <property type="match status" value="1"/>
</dbReference>
<comment type="subcellular location">
    <subcellularLocation>
        <location evidence="1">Cell membrane</location>
        <topology evidence="1">Multi-pass membrane protein</topology>
    </subcellularLocation>
</comment>
<evidence type="ECO:0000256" key="7">
    <source>
        <dbReference type="ARBA" id="ARBA00023315"/>
    </source>
</evidence>
<dbReference type="InterPro" id="IPR045378">
    <property type="entry name" value="LNT_N"/>
</dbReference>
<keyword evidence="4 8" id="KW-0812">Transmembrane</keyword>
<organism evidence="10 11">
    <name type="scientific">Marinicrinis sediminis</name>
    <dbReference type="NCBI Taxonomy" id="1652465"/>
    <lineage>
        <taxon>Bacteria</taxon>
        <taxon>Bacillati</taxon>
        <taxon>Bacillota</taxon>
        <taxon>Bacilli</taxon>
        <taxon>Bacillales</taxon>
        <taxon>Paenibacillaceae</taxon>
    </lineage>
</organism>
<keyword evidence="6 8" id="KW-0472">Membrane</keyword>
<comment type="caution">
    <text evidence="10">The sequence shown here is derived from an EMBL/GenBank/DDBJ whole genome shotgun (WGS) entry which is preliminary data.</text>
</comment>
<keyword evidence="5 8" id="KW-1133">Transmembrane helix</keyword>
<evidence type="ECO:0000313" key="11">
    <source>
        <dbReference type="Proteomes" id="UP001597497"/>
    </source>
</evidence>
<feature type="transmembrane region" description="Helical" evidence="8">
    <location>
        <begin position="24"/>
        <end position="41"/>
    </location>
</feature>
<proteinExistence type="predicted"/>
<evidence type="ECO:0000259" key="9">
    <source>
        <dbReference type="PROSITE" id="PS50263"/>
    </source>
</evidence>
<evidence type="ECO:0000256" key="4">
    <source>
        <dbReference type="ARBA" id="ARBA00022692"/>
    </source>
</evidence>
<feature type="transmembrane region" description="Helical" evidence="8">
    <location>
        <begin position="77"/>
        <end position="95"/>
    </location>
</feature>
<sequence>MKTYQSIILMLLGGVLMALSNGKFLLAPAAWIFPVLFLFAIRDMRMRTAWMALTLMTAVSNQISFHGMLPSLPDIPMFGYIPAMAGALYAIPFMLQKWSYTRTQAFAATLILPCTYALLDEMNVYANPFGAFGIPGYSQHDFLAFVQVASVLGVTGLTFIMLWAASILYWLHLNHSAATRKTVFLIASGVLGLIILWGGLRLTLDSGTETVAVSGIHTLDRTDSETLQIFDMHLQDPHAFLQEAEKRMVQLLELTAAEAQSGAKLIHHAEASVVLDHSQKSGYLERLGEVARTWKVYIVTVPYVFTPDGEPNENVLYIIGPSGDVELEHYKYGGNMIERTVEGDKQIQYVDTPYGRLSGVICWDKDFPSVMRQVGEQEIDLLFIPSADWKEIAPYHTWIGHFRGVENGANVITQTVNGMSAMADYKGQTWAKMDHFTTDHWVMSGHIPTRGTDTFYTDWGKYFTGCIIIALIVLIRLIFIQSKDRMRKEQE</sequence>
<dbReference type="InterPro" id="IPR036526">
    <property type="entry name" value="C-N_Hydrolase_sf"/>
</dbReference>
<evidence type="ECO:0000256" key="1">
    <source>
        <dbReference type="ARBA" id="ARBA00004651"/>
    </source>
</evidence>
<dbReference type="InterPro" id="IPR003010">
    <property type="entry name" value="C-N_Hydrolase"/>
</dbReference>
<keyword evidence="7" id="KW-0012">Acyltransferase</keyword>
<accession>A0ABW5RCB5</accession>
<reference evidence="11" key="1">
    <citation type="journal article" date="2019" name="Int. J. Syst. Evol. Microbiol.">
        <title>The Global Catalogue of Microorganisms (GCM) 10K type strain sequencing project: providing services to taxonomists for standard genome sequencing and annotation.</title>
        <authorList>
            <consortium name="The Broad Institute Genomics Platform"/>
            <consortium name="The Broad Institute Genome Sequencing Center for Infectious Disease"/>
            <person name="Wu L."/>
            <person name="Ma J."/>
        </authorList>
    </citation>
    <scope>NUCLEOTIDE SEQUENCE [LARGE SCALE GENOMIC DNA]</scope>
    <source>
        <strain evidence="11">KCTC 33676</strain>
    </source>
</reference>
<keyword evidence="2" id="KW-1003">Cell membrane</keyword>
<feature type="transmembrane region" description="Helical" evidence="8">
    <location>
        <begin position="142"/>
        <end position="171"/>
    </location>
</feature>
<evidence type="ECO:0000313" key="10">
    <source>
        <dbReference type="EMBL" id="MFD2672653.1"/>
    </source>
</evidence>
<gene>
    <name evidence="10" type="ORF">ACFSUC_13885</name>
</gene>
<dbReference type="Gene3D" id="3.60.110.10">
    <property type="entry name" value="Carbon-nitrogen hydrolase"/>
    <property type="match status" value="1"/>
</dbReference>
<evidence type="ECO:0000256" key="6">
    <source>
        <dbReference type="ARBA" id="ARBA00023136"/>
    </source>
</evidence>